<name>A0ABN8BES9_CHISP</name>
<dbReference type="EMBL" id="OU963897">
    <property type="protein sequence ID" value="CAH0405496.1"/>
    <property type="molecule type" value="Genomic_DNA"/>
</dbReference>
<gene>
    <name evidence="6" type="ORF">CHILSU_LOCUS8861</name>
</gene>
<dbReference type="PRINTS" id="PR00821">
    <property type="entry name" value="TAGLIPASE"/>
</dbReference>
<dbReference type="Pfam" id="PF00151">
    <property type="entry name" value="Lipase"/>
    <property type="match status" value="1"/>
</dbReference>
<dbReference type="CDD" id="cd00707">
    <property type="entry name" value="Pancreat_lipase_like"/>
    <property type="match status" value="1"/>
</dbReference>
<evidence type="ECO:0000256" key="1">
    <source>
        <dbReference type="ARBA" id="ARBA00004613"/>
    </source>
</evidence>
<dbReference type="Proteomes" id="UP001153292">
    <property type="component" value="Chromosome 4"/>
</dbReference>
<dbReference type="InterPro" id="IPR000734">
    <property type="entry name" value="TAG_lipase"/>
</dbReference>
<dbReference type="PANTHER" id="PTHR11610">
    <property type="entry name" value="LIPASE"/>
    <property type="match status" value="1"/>
</dbReference>
<comment type="subcellular location">
    <subcellularLocation>
        <location evidence="1">Secreted</location>
    </subcellularLocation>
</comment>
<feature type="domain" description="Lipase" evidence="5">
    <location>
        <begin position="20"/>
        <end position="284"/>
    </location>
</feature>
<dbReference type="InterPro" id="IPR013818">
    <property type="entry name" value="Lipase"/>
</dbReference>
<dbReference type="SUPFAM" id="SSF53474">
    <property type="entry name" value="alpha/beta-Hydrolases"/>
    <property type="match status" value="1"/>
</dbReference>
<proteinExistence type="inferred from homology"/>
<organism evidence="6 7">
    <name type="scientific">Chilo suppressalis</name>
    <name type="common">Asiatic rice borer moth</name>
    <dbReference type="NCBI Taxonomy" id="168631"/>
    <lineage>
        <taxon>Eukaryota</taxon>
        <taxon>Metazoa</taxon>
        <taxon>Ecdysozoa</taxon>
        <taxon>Arthropoda</taxon>
        <taxon>Hexapoda</taxon>
        <taxon>Insecta</taxon>
        <taxon>Pterygota</taxon>
        <taxon>Neoptera</taxon>
        <taxon>Endopterygota</taxon>
        <taxon>Lepidoptera</taxon>
        <taxon>Glossata</taxon>
        <taxon>Ditrysia</taxon>
        <taxon>Pyraloidea</taxon>
        <taxon>Crambidae</taxon>
        <taxon>Crambinae</taxon>
        <taxon>Chilo</taxon>
    </lineage>
</organism>
<comment type="similarity">
    <text evidence="2 4">Belongs to the AB hydrolase superfamily. Lipase family.</text>
</comment>
<keyword evidence="3" id="KW-0964">Secreted</keyword>
<protein>
    <recommendedName>
        <fullName evidence="5">Lipase domain-containing protein</fullName>
    </recommendedName>
</protein>
<evidence type="ECO:0000256" key="2">
    <source>
        <dbReference type="ARBA" id="ARBA00010701"/>
    </source>
</evidence>
<keyword evidence="7" id="KW-1185">Reference proteome</keyword>
<evidence type="ECO:0000256" key="4">
    <source>
        <dbReference type="RuleBase" id="RU004262"/>
    </source>
</evidence>
<dbReference type="InterPro" id="IPR033906">
    <property type="entry name" value="Lipase_N"/>
</dbReference>
<accession>A0ABN8BES9</accession>
<sequence>MTLDDWRQAARFNPVASNAYHLFTRANPTVSQPLVLNNAANLQQSNFDSTKRTVFLVHGWRNSASSEVNSVLVPALLAAADLNVIVVDWSAGSSSINYRLVLLNTISSGRAVAQFIQWLNQVSGSSTSQIHLVGHGFGGHKVGIIGRNLGGSVNYITGLNPALIGWVTNIYRFQPNDGVYTEVIHSNYGVYGYIAELAHVDFYPNGGISMPGCDSNECDNARSYFYFAESVMSGGFTGRQCVNYAAAVIGMCDALPGRLQMGGLEPKTGRTGVFLLETNASPPFSQG</sequence>
<evidence type="ECO:0000256" key="3">
    <source>
        <dbReference type="ARBA" id="ARBA00022525"/>
    </source>
</evidence>
<evidence type="ECO:0000313" key="6">
    <source>
        <dbReference type="EMBL" id="CAH0405496.1"/>
    </source>
</evidence>
<evidence type="ECO:0000313" key="7">
    <source>
        <dbReference type="Proteomes" id="UP001153292"/>
    </source>
</evidence>
<evidence type="ECO:0000259" key="5">
    <source>
        <dbReference type="Pfam" id="PF00151"/>
    </source>
</evidence>
<dbReference type="Gene3D" id="3.40.50.1820">
    <property type="entry name" value="alpha/beta hydrolase"/>
    <property type="match status" value="1"/>
</dbReference>
<reference evidence="6" key="1">
    <citation type="submission" date="2021-12" db="EMBL/GenBank/DDBJ databases">
        <authorList>
            <person name="King R."/>
        </authorList>
    </citation>
    <scope>NUCLEOTIDE SEQUENCE</scope>
</reference>
<dbReference type="InterPro" id="IPR029058">
    <property type="entry name" value="AB_hydrolase_fold"/>
</dbReference>
<dbReference type="PANTHER" id="PTHR11610:SF150">
    <property type="entry name" value="FI01825P-RELATED"/>
    <property type="match status" value="1"/>
</dbReference>